<evidence type="ECO:0000256" key="7">
    <source>
        <dbReference type="SAM" id="Phobius"/>
    </source>
</evidence>
<dbReference type="GO" id="GO:0005886">
    <property type="term" value="C:plasma membrane"/>
    <property type="evidence" value="ECO:0007669"/>
    <property type="project" value="UniProtKB-SubCell"/>
</dbReference>
<feature type="transmembrane region" description="Helical" evidence="7">
    <location>
        <begin position="151"/>
        <end position="169"/>
    </location>
</feature>
<dbReference type="AlphaFoldDB" id="A0A2A2EPB5"/>
<comment type="subcellular location">
    <subcellularLocation>
        <location evidence="1">Cell membrane</location>
        <topology evidence="1">Multi-pass membrane protein</topology>
    </subcellularLocation>
</comment>
<dbReference type="OrthoDB" id="8538786at2"/>
<comment type="similarity">
    <text evidence="2">Belongs to the polysaccharide synthase family.</text>
</comment>
<feature type="transmembrane region" description="Helical" evidence="7">
    <location>
        <begin position="231"/>
        <end position="250"/>
    </location>
</feature>
<feature type="transmembrane region" description="Helical" evidence="7">
    <location>
        <begin position="118"/>
        <end position="139"/>
    </location>
</feature>
<evidence type="ECO:0000256" key="2">
    <source>
        <dbReference type="ARBA" id="ARBA00007430"/>
    </source>
</evidence>
<keyword evidence="9" id="KW-1185">Reference proteome</keyword>
<feature type="transmembrane region" description="Helical" evidence="7">
    <location>
        <begin position="175"/>
        <end position="194"/>
    </location>
</feature>
<feature type="transmembrane region" description="Helical" evidence="7">
    <location>
        <begin position="370"/>
        <end position="398"/>
    </location>
</feature>
<name>A0A2A2EPB5_9GAMM</name>
<feature type="transmembrane region" description="Helical" evidence="7">
    <location>
        <begin position="326"/>
        <end position="349"/>
    </location>
</feature>
<proteinExistence type="inferred from homology"/>
<feature type="transmembrane region" description="Helical" evidence="7">
    <location>
        <begin position="418"/>
        <end position="436"/>
    </location>
</feature>
<dbReference type="PANTHER" id="PTHR30250">
    <property type="entry name" value="PST FAMILY PREDICTED COLANIC ACID TRANSPORTER"/>
    <property type="match status" value="1"/>
</dbReference>
<dbReference type="CDD" id="cd13127">
    <property type="entry name" value="MATE_tuaB_like"/>
    <property type="match status" value="1"/>
</dbReference>
<accession>A0A2A2EPB5</accession>
<protein>
    <submittedName>
        <fullName evidence="8">Flippase</fullName>
    </submittedName>
</protein>
<feature type="transmembrane region" description="Helical" evidence="7">
    <location>
        <begin position="47"/>
        <end position="64"/>
    </location>
</feature>
<keyword evidence="3" id="KW-1003">Cell membrane</keyword>
<feature type="transmembrane region" description="Helical" evidence="7">
    <location>
        <begin position="85"/>
        <end position="106"/>
    </location>
</feature>
<feature type="transmembrane region" description="Helical" evidence="7">
    <location>
        <begin position="291"/>
        <end position="314"/>
    </location>
</feature>
<sequence>MRVDYLLRARTVSGIFWTFLEQFSKRGISLLVTLLLARLLLPEDFGLLAMISVFVTIASSLMDSGIKQAVIRRKEVDQDALNTAFYANIFLGLVAYLILYVGAPYIANFYDEERLIQLIRVAGLVVIINSLHIIQSAILTRDLNFKLQLKASIPASFISGVTAVFVAYFDGGVWALIVQLLLSSLLLALFLWWMQNWRPSFTFDFLVLRELYSFGYKLFLANLLTQITKNIYVLVIASLFGAAVAGLYYFSHRIKELVVDQLVRAVQKVTYPALSKLQDESVRLKEGYRKVLQVTTFILYPCVFMLAALASPLFDIAFPDRWKPAIPYLQIMCIASLLYPLHAINLNILKVKGRSDLYLGISVLKKVMTFSILFFSYRFGVIGILIGQVFLGVLAYIPNSYYSDKLIGYSVVEQFKDFFPAFIISSFVSGVVYWAVSISYFSSTLEVLIYGVLGSVAYILLCAVFRVPGFSLFFEMAGGRFPIIRKMLLKSKHA</sequence>
<evidence type="ECO:0000256" key="6">
    <source>
        <dbReference type="ARBA" id="ARBA00023136"/>
    </source>
</evidence>
<dbReference type="Pfam" id="PF13440">
    <property type="entry name" value="Polysacc_synt_3"/>
    <property type="match status" value="1"/>
</dbReference>
<dbReference type="EMBL" id="NSKB01000013">
    <property type="protein sequence ID" value="PAU74197.1"/>
    <property type="molecule type" value="Genomic_DNA"/>
</dbReference>
<evidence type="ECO:0000313" key="8">
    <source>
        <dbReference type="EMBL" id="PAU74197.1"/>
    </source>
</evidence>
<gene>
    <name evidence="8" type="ORF">CK498_23620</name>
</gene>
<keyword evidence="6 7" id="KW-0472">Membrane</keyword>
<keyword evidence="5 7" id="KW-1133">Transmembrane helix</keyword>
<organism evidence="8 9">
    <name type="scientific">Halomonas salipaludis</name>
    <dbReference type="NCBI Taxonomy" id="2032625"/>
    <lineage>
        <taxon>Bacteria</taxon>
        <taxon>Pseudomonadati</taxon>
        <taxon>Pseudomonadota</taxon>
        <taxon>Gammaproteobacteria</taxon>
        <taxon>Oceanospirillales</taxon>
        <taxon>Halomonadaceae</taxon>
        <taxon>Halomonas</taxon>
    </lineage>
</organism>
<feature type="transmembrane region" description="Helical" evidence="7">
    <location>
        <begin position="206"/>
        <end position="225"/>
    </location>
</feature>
<comment type="caution">
    <text evidence="8">The sequence shown here is derived from an EMBL/GenBank/DDBJ whole genome shotgun (WGS) entry which is preliminary data.</text>
</comment>
<evidence type="ECO:0000256" key="4">
    <source>
        <dbReference type="ARBA" id="ARBA00022692"/>
    </source>
</evidence>
<dbReference type="InterPro" id="IPR050833">
    <property type="entry name" value="Poly_Biosynth_Transport"/>
</dbReference>
<evidence type="ECO:0000313" key="9">
    <source>
        <dbReference type="Proteomes" id="UP000217771"/>
    </source>
</evidence>
<dbReference type="PANTHER" id="PTHR30250:SF10">
    <property type="entry name" value="LIPOPOLYSACCHARIDE BIOSYNTHESIS PROTEIN WZXC"/>
    <property type="match status" value="1"/>
</dbReference>
<evidence type="ECO:0000256" key="1">
    <source>
        <dbReference type="ARBA" id="ARBA00004651"/>
    </source>
</evidence>
<keyword evidence="4 7" id="KW-0812">Transmembrane</keyword>
<dbReference type="Proteomes" id="UP000217771">
    <property type="component" value="Unassembled WGS sequence"/>
</dbReference>
<evidence type="ECO:0000256" key="5">
    <source>
        <dbReference type="ARBA" id="ARBA00022989"/>
    </source>
</evidence>
<reference evidence="8 9" key="1">
    <citation type="submission" date="2017-08" db="EMBL/GenBank/DDBJ databases">
        <title>Halomonas alkalisoli sp. nov., isolated from saline alkaline soil.</title>
        <authorList>
            <person name="Wang D."/>
            <person name="Zhang G."/>
        </authorList>
    </citation>
    <scope>NUCLEOTIDE SEQUENCE [LARGE SCALE GENOMIC DNA]</scope>
    <source>
        <strain evidence="8 9">WRN001</strain>
    </source>
</reference>
<feature type="transmembrane region" description="Helical" evidence="7">
    <location>
        <begin position="448"/>
        <end position="467"/>
    </location>
</feature>
<evidence type="ECO:0000256" key="3">
    <source>
        <dbReference type="ARBA" id="ARBA00022475"/>
    </source>
</evidence>
<feature type="transmembrane region" description="Helical" evidence="7">
    <location>
        <begin position="23"/>
        <end position="41"/>
    </location>
</feature>